<dbReference type="GO" id="GO:0004821">
    <property type="term" value="F:histidine-tRNA ligase activity"/>
    <property type="evidence" value="ECO:0007669"/>
    <property type="project" value="UniProtKB-UniRule"/>
</dbReference>
<feature type="binding site" evidence="12">
    <location>
        <position position="132"/>
    </location>
    <ligand>
        <name>L-histidine</name>
        <dbReference type="ChEBI" id="CHEBI:57595"/>
    </ligand>
</feature>
<dbReference type="SUPFAM" id="SSF55681">
    <property type="entry name" value="Class II aaRS and biotin synthetases"/>
    <property type="match status" value="1"/>
</dbReference>
<evidence type="ECO:0000313" key="15">
    <source>
        <dbReference type="Proteomes" id="UP000028931"/>
    </source>
</evidence>
<accession>A0A077FDF6</accession>
<dbReference type="PROSITE" id="PS50862">
    <property type="entry name" value="AA_TRNA_LIGASE_II"/>
    <property type="match status" value="1"/>
</dbReference>
<dbReference type="EC" id="6.1.1.21" evidence="11"/>
<dbReference type="AlphaFoldDB" id="A0A077FDF6"/>
<sequence>MSKSLQAIRGMNDILPEQTPLWRYFESTVAGLLDTYGYRQIRTPIVEFTELFKRSIGEVTDIVEKEMYTFADRNGDSLTLRPEGTAACVRAVLEHGISGGGQVQKLWYIGQMFRHERPQKGRYRQFNQIGVEVFNLDGPDIDAELIVLTWRLWGLLGIRDAVKLELNSLGTSEARARYRDALVEFLSARLEQLDEDSQRRLKTNPLRILDSKDANTQAVLVGAPKLEDYLDEESRVHFDGLKARLDAAGIPFVINTKLVRGLDYYSKTVFEWVTDKLGSQGTVCAGGRYDGLVEQMGGKPTPGVGFAMGIERLILLLETLEQVPESINRQVDVYLCAFGEQAELAGLALTERLRDRLPNLRLQVNAGAGSFKSQFKKADKSNALFALILGDDELAQQVVGFKPLRGQGEQQNIAWDALAEHLEASLAQA</sequence>
<dbReference type="HOGENOM" id="CLU_025113_1_0_6"/>
<keyword evidence="4 11" id="KW-0963">Cytoplasm</keyword>
<dbReference type="CDD" id="cd00773">
    <property type="entry name" value="HisRS-like_core"/>
    <property type="match status" value="1"/>
</dbReference>
<comment type="catalytic activity">
    <reaction evidence="10 11">
        <text>tRNA(His) + L-histidine + ATP = L-histidyl-tRNA(His) + AMP + diphosphate + H(+)</text>
        <dbReference type="Rhea" id="RHEA:17313"/>
        <dbReference type="Rhea" id="RHEA-COMP:9665"/>
        <dbReference type="Rhea" id="RHEA-COMP:9689"/>
        <dbReference type="ChEBI" id="CHEBI:15378"/>
        <dbReference type="ChEBI" id="CHEBI:30616"/>
        <dbReference type="ChEBI" id="CHEBI:33019"/>
        <dbReference type="ChEBI" id="CHEBI:57595"/>
        <dbReference type="ChEBI" id="CHEBI:78442"/>
        <dbReference type="ChEBI" id="CHEBI:78527"/>
        <dbReference type="ChEBI" id="CHEBI:456215"/>
        <dbReference type="EC" id="6.1.1.21"/>
    </reaction>
</comment>
<evidence type="ECO:0000256" key="2">
    <source>
        <dbReference type="ARBA" id="ARBA00008226"/>
    </source>
</evidence>
<evidence type="ECO:0000256" key="10">
    <source>
        <dbReference type="ARBA" id="ARBA00047639"/>
    </source>
</evidence>
<comment type="similarity">
    <text evidence="2 11">Belongs to the class-II aminoacyl-tRNA synthetase family.</text>
</comment>
<evidence type="ECO:0000259" key="13">
    <source>
        <dbReference type="PROSITE" id="PS50862"/>
    </source>
</evidence>
<evidence type="ECO:0000256" key="5">
    <source>
        <dbReference type="ARBA" id="ARBA00022598"/>
    </source>
</evidence>
<dbReference type="InterPro" id="IPR036621">
    <property type="entry name" value="Anticodon-bd_dom_sf"/>
</dbReference>
<dbReference type="InterPro" id="IPR033656">
    <property type="entry name" value="HisRS_anticodon"/>
</dbReference>
<keyword evidence="8 11" id="KW-0648">Protein biosynthesis</keyword>
<feature type="binding site" evidence="12">
    <location>
        <begin position="264"/>
        <end position="265"/>
    </location>
    <ligand>
        <name>L-histidine</name>
        <dbReference type="ChEBI" id="CHEBI:57595"/>
    </ligand>
</feature>
<keyword evidence="6 11" id="KW-0547">Nucleotide-binding</keyword>
<dbReference type="GO" id="GO:0006427">
    <property type="term" value="P:histidyl-tRNA aminoacylation"/>
    <property type="evidence" value="ECO:0007669"/>
    <property type="project" value="UniProtKB-UniRule"/>
</dbReference>
<comment type="subcellular location">
    <subcellularLocation>
        <location evidence="1 11">Cytoplasm</location>
    </subcellularLocation>
</comment>
<dbReference type="Gene3D" id="3.30.930.10">
    <property type="entry name" value="Bira Bifunctional Protein, Domain 2"/>
    <property type="match status" value="1"/>
</dbReference>
<dbReference type="InterPro" id="IPR006195">
    <property type="entry name" value="aa-tRNA-synth_II"/>
</dbReference>
<dbReference type="InterPro" id="IPR045864">
    <property type="entry name" value="aa-tRNA-synth_II/BPL/LPL"/>
</dbReference>
<dbReference type="HAMAP" id="MF_00127">
    <property type="entry name" value="His_tRNA_synth"/>
    <property type="match status" value="1"/>
</dbReference>
<keyword evidence="9 11" id="KW-0030">Aminoacyl-tRNA synthetase</keyword>
<dbReference type="Proteomes" id="UP000028931">
    <property type="component" value="Chromosome"/>
</dbReference>
<dbReference type="InterPro" id="IPR004154">
    <property type="entry name" value="Anticodon-bd"/>
</dbReference>
<keyword evidence="5 11" id="KW-0436">Ligase</keyword>
<dbReference type="CDD" id="cd00859">
    <property type="entry name" value="HisRS_anticodon"/>
    <property type="match status" value="1"/>
</dbReference>
<evidence type="ECO:0000256" key="12">
    <source>
        <dbReference type="PIRSR" id="PIRSR001549-1"/>
    </source>
</evidence>
<dbReference type="InterPro" id="IPR041715">
    <property type="entry name" value="HisRS-like_core"/>
</dbReference>
<proteinExistence type="inferred from homology"/>
<evidence type="ECO:0000256" key="6">
    <source>
        <dbReference type="ARBA" id="ARBA00022741"/>
    </source>
</evidence>
<dbReference type="eggNOG" id="COG0124">
    <property type="taxonomic scope" value="Bacteria"/>
</dbReference>
<evidence type="ECO:0000256" key="8">
    <source>
        <dbReference type="ARBA" id="ARBA00022917"/>
    </source>
</evidence>
<feature type="domain" description="Aminoacyl-transfer RNA synthetases class-II family profile" evidence="13">
    <location>
        <begin position="1"/>
        <end position="358"/>
    </location>
</feature>
<feature type="binding site" evidence="12">
    <location>
        <position position="114"/>
    </location>
    <ligand>
        <name>L-histidine</name>
        <dbReference type="ChEBI" id="CHEBI:57595"/>
    </ligand>
</feature>
<gene>
    <name evidence="11" type="primary">hisS</name>
    <name evidence="14" type="ORF">PSAKL28_43530</name>
</gene>
<feature type="binding site" evidence="12">
    <location>
        <position position="128"/>
    </location>
    <ligand>
        <name>L-histidine</name>
        <dbReference type="ChEBI" id="CHEBI:57595"/>
    </ligand>
</feature>
<dbReference type="PIRSF" id="PIRSF001549">
    <property type="entry name" value="His-tRNA_synth"/>
    <property type="match status" value="1"/>
</dbReference>
<dbReference type="EMBL" id="CP009048">
    <property type="protein sequence ID" value="AIL63497.1"/>
    <property type="molecule type" value="Genomic_DNA"/>
</dbReference>
<evidence type="ECO:0000313" key="14">
    <source>
        <dbReference type="EMBL" id="AIL63497.1"/>
    </source>
</evidence>
<evidence type="ECO:0000256" key="7">
    <source>
        <dbReference type="ARBA" id="ARBA00022840"/>
    </source>
</evidence>
<dbReference type="Pfam" id="PF03129">
    <property type="entry name" value="HGTP_anticodon"/>
    <property type="match status" value="1"/>
</dbReference>
<dbReference type="GO" id="GO:0005524">
    <property type="term" value="F:ATP binding"/>
    <property type="evidence" value="ECO:0007669"/>
    <property type="project" value="UniProtKB-UniRule"/>
</dbReference>
<organism evidence="14 15">
    <name type="scientific">Pseudomonas alkylphenolica</name>
    <dbReference type="NCBI Taxonomy" id="237609"/>
    <lineage>
        <taxon>Bacteria</taxon>
        <taxon>Pseudomonadati</taxon>
        <taxon>Pseudomonadota</taxon>
        <taxon>Gammaproteobacteria</taxon>
        <taxon>Pseudomonadales</taxon>
        <taxon>Pseudomonadaceae</taxon>
        <taxon>Pseudomonas</taxon>
    </lineage>
</organism>
<feature type="binding site" evidence="12">
    <location>
        <begin position="83"/>
        <end position="85"/>
    </location>
    <ligand>
        <name>L-histidine</name>
        <dbReference type="ChEBI" id="CHEBI:57595"/>
    </ligand>
</feature>
<comment type="subunit">
    <text evidence="3 11">Homodimer.</text>
</comment>
<dbReference type="Pfam" id="PF13393">
    <property type="entry name" value="tRNA-synt_His"/>
    <property type="match status" value="1"/>
</dbReference>
<evidence type="ECO:0000256" key="4">
    <source>
        <dbReference type="ARBA" id="ARBA00022490"/>
    </source>
</evidence>
<evidence type="ECO:0000256" key="3">
    <source>
        <dbReference type="ARBA" id="ARBA00011738"/>
    </source>
</evidence>
<dbReference type="NCBIfam" id="TIGR00442">
    <property type="entry name" value="hisS"/>
    <property type="match status" value="1"/>
</dbReference>
<protein>
    <recommendedName>
        <fullName evidence="11">Histidine--tRNA ligase</fullName>
        <ecNumber evidence="11">6.1.1.21</ecNumber>
    </recommendedName>
    <alternativeName>
        <fullName evidence="11">Histidyl-tRNA synthetase</fullName>
        <shortName evidence="11">HisRS</shortName>
    </alternativeName>
</protein>
<dbReference type="Gene3D" id="3.40.50.800">
    <property type="entry name" value="Anticodon-binding domain"/>
    <property type="match status" value="1"/>
</dbReference>
<dbReference type="InterPro" id="IPR004516">
    <property type="entry name" value="HisRS/HisZ"/>
</dbReference>
<evidence type="ECO:0000256" key="11">
    <source>
        <dbReference type="HAMAP-Rule" id="MF_00127"/>
    </source>
</evidence>
<keyword evidence="7 11" id="KW-0067">ATP-binding</keyword>
<dbReference type="KEGG" id="palk:PSAKL28_43530"/>
<dbReference type="InterPro" id="IPR015807">
    <property type="entry name" value="His-tRNA-ligase"/>
</dbReference>
<reference evidence="14 15" key="1">
    <citation type="submission" date="2014-07" db="EMBL/GenBank/DDBJ databases">
        <authorList>
            <person name="Lee K."/>
            <person name="Lim J.Y."/>
            <person name="Hwang I."/>
        </authorList>
    </citation>
    <scope>NUCLEOTIDE SEQUENCE [LARGE SCALE GENOMIC DNA]</scope>
    <source>
        <strain evidence="14 15">KL28</strain>
    </source>
</reference>
<dbReference type="OrthoDB" id="9800814at2"/>
<dbReference type="PANTHER" id="PTHR43707:SF1">
    <property type="entry name" value="HISTIDINE--TRNA LIGASE, MITOCHONDRIAL-RELATED"/>
    <property type="match status" value="1"/>
</dbReference>
<dbReference type="FunFam" id="3.30.930.10:FF:000005">
    <property type="entry name" value="Histidine--tRNA ligase"/>
    <property type="match status" value="1"/>
</dbReference>
<dbReference type="SUPFAM" id="SSF52954">
    <property type="entry name" value="Class II aaRS ABD-related"/>
    <property type="match status" value="1"/>
</dbReference>
<dbReference type="RefSeq" id="WP_038614504.1">
    <property type="nucleotide sequence ID" value="NZ_CP009048.1"/>
</dbReference>
<dbReference type="GO" id="GO:0005737">
    <property type="term" value="C:cytoplasm"/>
    <property type="evidence" value="ECO:0007669"/>
    <property type="project" value="UniProtKB-SubCell"/>
</dbReference>
<evidence type="ECO:0000256" key="9">
    <source>
        <dbReference type="ARBA" id="ARBA00023146"/>
    </source>
</evidence>
<name>A0A077FDF6_9PSED</name>
<evidence type="ECO:0000256" key="1">
    <source>
        <dbReference type="ARBA" id="ARBA00004496"/>
    </source>
</evidence>
<feature type="binding site" evidence="12">
    <location>
        <position position="260"/>
    </location>
    <ligand>
        <name>L-histidine</name>
        <dbReference type="ChEBI" id="CHEBI:57595"/>
    </ligand>
</feature>
<dbReference type="PANTHER" id="PTHR43707">
    <property type="entry name" value="HISTIDYL-TRNA SYNTHETASE"/>
    <property type="match status" value="1"/>
</dbReference>